<dbReference type="Proteomes" id="UP000018143">
    <property type="component" value="Unassembled WGS sequence"/>
</dbReference>
<gene>
    <name evidence="1" type="ORF">HFN_1473</name>
</gene>
<evidence type="ECO:0000313" key="2">
    <source>
        <dbReference type="Proteomes" id="UP000018143"/>
    </source>
</evidence>
<name>T1CMF5_9HELI</name>
<dbReference type="STRING" id="1325130.HFN_1473"/>
<dbReference type="AlphaFoldDB" id="T1CMF5"/>
<sequence>MDSFYRLPRLPSGSLAMTNLPPQLRARFILAWQSIKIHF</sequence>
<dbReference type="EMBL" id="BASD01000003">
    <property type="protein sequence ID" value="GAD17914.1"/>
    <property type="molecule type" value="Genomic_DNA"/>
</dbReference>
<keyword evidence="2" id="KW-1185">Reference proteome</keyword>
<accession>T1CMF5</accession>
<proteinExistence type="predicted"/>
<protein>
    <submittedName>
        <fullName evidence="1">Uncharacterized protein</fullName>
    </submittedName>
</protein>
<reference evidence="1 2" key="1">
    <citation type="journal article" date="2013" name="Genome Announc.">
        <title>Draft Genome Sequence of Helicobacter fennelliae Strain MRY12-0050, Isolated from a Bacteremia Patient.</title>
        <authorList>
            <person name="Rimbara E."/>
            <person name="Matsui M."/>
            <person name="Mori S."/>
            <person name="Suzuki S."/>
            <person name="Suzuki M."/>
            <person name="Kim H."/>
            <person name="Sekizuka T."/>
            <person name="Kuroda M."/>
            <person name="Shibayama K."/>
        </authorList>
    </citation>
    <scope>NUCLEOTIDE SEQUENCE [LARGE SCALE GENOMIC DNA]</scope>
    <source>
        <strain evidence="1 2">MRY12-0050</strain>
    </source>
</reference>
<comment type="caution">
    <text evidence="1">The sequence shown here is derived from an EMBL/GenBank/DDBJ whole genome shotgun (WGS) entry which is preliminary data.</text>
</comment>
<evidence type="ECO:0000313" key="1">
    <source>
        <dbReference type="EMBL" id="GAD17914.1"/>
    </source>
</evidence>
<organism evidence="1 2">
    <name type="scientific">Helicobacter fennelliae MRY12-0050</name>
    <dbReference type="NCBI Taxonomy" id="1325130"/>
    <lineage>
        <taxon>Bacteria</taxon>
        <taxon>Pseudomonadati</taxon>
        <taxon>Campylobacterota</taxon>
        <taxon>Epsilonproteobacteria</taxon>
        <taxon>Campylobacterales</taxon>
        <taxon>Helicobacteraceae</taxon>
        <taxon>Helicobacter</taxon>
    </lineage>
</organism>